<dbReference type="NCBIfam" id="NF002794">
    <property type="entry name" value="PRK02925.1"/>
    <property type="match status" value="1"/>
</dbReference>
<comment type="pathway">
    <text evidence="2 7">Carbohydrate metabolism; pentose and glucuronate interconversion.</text>
</comment>
<accession>A0A1B1MZG6</accession>
<dbReference type="Pfam" id="PF02614">
    <property type="entry name" value="UxaC"/>
    <property type="match status" value="1"/>
</dbReference>
<dbReference type="EC" id="5.3.1.12" evidence="4 7"/>
<dbReference type="KEGG" id="pyg:AWM70_08165"/>
<dbReference type="UniPathway" id="UPA00246"/>
<evidence type="ECO:0000256" key="3">
    <source>
        <dbReference type="ARBA" id="ARBA00008397"/>
    </source>
</evidence>
<comment type="similarity">
    <text evidence="3 7">Belongs to the metallo-dependent hydrolases superfamily. Uronate isomerase family.</text>
</comment>
<dbReference type="STRING" id="1462996.AWM70_08165"/>
<dbReference type="GO" id="GO:0042840">
    <property type="term" value="P:D-glucuronate catabolic process"/>
    <property type="evidence" value="ECO:0007669"/>
    <property type="project" value="TreeGrafter"/>
</dbReference>
<dbReference type="Gene3D" id="1.10.2020.10">
    <property type="entry name" value="uronate isomerase, domain 2, chain A"/>
    <property type="match status" value="1"/>
</dbReference>
<organism evidence="8 9">
    <name type="scientific">Paenibacillus yonginensis</name>
    <dbReference type="NCBI Taxonomy" id="1462996"/>
    <lineage>
        <taxon>Bacteria</taxon>
        <taxon>Bacillati</taxon>
        <taxon>Bacillota</taxon>
        <taxon>Bacilli</taxon>
        <taxon>Bacillales</taxon>
        <taxon>Paenibacillaceae</taxon>
        <taxon>Paenibacillus</taxon>
    </lineage>
</organism>
<dbReference type="PANTHER" id="PTHR30068:SF4">
    <property type="entry name" value="URONATE ISOMERASE"/>
    <property type="match status" value="1"/>
</dbReference>
<evidence type="ECO:0000313" key="9">
    <source>
        <dbReference type="Proteomes" id="UP000092573"/>
    </source>
</evidence>
<dbReference type="InterPro" id="IPR003766">
    <property type="entry name" value="Uronate_isomerase"/>
</dbReference>
<keyword evidence="6 7" id="KW-0413">Isomerase</keyword>
<dbReference type="InterPro" id="IPR032466">
    <property type="entry name" value="Metal_Hydrolase"/>
</dbReference>
<evidence type="ECO:0000256" key="1">
    <source>
        <dbReference type="ARBA" id="ARBA00001165"/>
    </source>
</evidence>
<dbReference type="HAMAP" id="MF_00675">
    <property type="entry name" value="UxaC"/>
    <property type="match status" value="1"/>
</dbReference>
<name>A0A1B1MZG6_9BACL</name>
<evidence type="ECO:0000256" key="4">
    <source>
        <dbReference type="ARBA" id="ARBA00012546"/>
    </source>
</evidence>
<evidence type="ECO:0000256" key="7">
    <source>
        <dbReference type="HAMAP-Rule" id="MF_00675"/>
    </source>
</evidence>
<dbReference type="OrthoDB" id="9766564at2"/>
<sequence>MKPFIHEDFLLQSEEARLLYHEYAKSMPIIDYHCHLDPKLIADNQPFTSITDVWLGGDHYKWRALRTFGVEERYITGSASDEEKFAKWSEVLPYTIGNPLYHWSALELKTYFGVEEQLQPGNWRDIYDHCNRLLAQDEFKPQGLITRSKVKWVCTTDDPADDLAHHARISASQKQAGREQGLGQGGQGDAVFATRVTPTFRPDKALQIGADSFPDYVKQLEQAAGFTITSYALMERALLERADYFDQQGCLISDHGFTHLPYAEAAPSELEDIFNRRLNGQTLTSLECDQYTTALFLALGRKYAELGWTMQLHIGAIRNPNSRKFHELGPDTGYDTIGDNTYADRLYKLLDGLERTNELPKTILYNLNSSQNDVLAAMVGSFQGEGIKGKVQFGSGWWYNDQKDGMLKQLTSLSNLGLLSCFVGMLTDSRSFLSYTRHEYFRRVLCNLIGGWAANGEAPRDLPFLGQMVQDICYYNADRYFRLCLHAGEQQRV</sequence>
<dbReference type="EMBL" id="CP014167">
    <property type="protein sequence ID" value="ANS74562.1"/>
    <property type="molecule type" value="Genomic_DNA"/>
</dbReference>
<comment type="catalytic activity">
    <reaction evidence="1 7">
        <text>D-glucuronate = D-fructuronate</text>
        <dbReference type="Rhea" id="RHEA:13049"/>
        <dbReference type="ChEBI" id="CHEBI:58720"/>
        <dbReference type="ChEBI" id="CHEBI:59863"/>
        <dbReference type="EC" id="5.3.1.12"/>
    </reaction>
</comment>
<evidence type="ECO:0000256" key="2">
    <source>
        <dbReference type="ARBA" id="ARBA00004892"/>
    </source>
</evidence>
<dbReference type="GO" id="GO:0008880">
    <property type="term" value="F:glucuronate isomerase activity"/>
    <property type="evidence" value="ECO:0007669"/>
    <property type="project" value="UniProtKB-UniRule"/>
</dbReference>
<evidence type="ECO:0000313" key="8">
    <source>
        <dbReference type="EMBL" id="ANS74562.1"/>
    </source>
</evidence>
<keyword evidence="9" id="KW-1185">Reference proteome</keyword>
<comment type="catalytic activity">
    <reaction evidence="7">
        <text>aldehydo-D-galacturonate = keto-D-tagaturonate</text>
        <dbReference type="Rhea" id="RHEA:27702"/>
        <dbReference type="ChEBI" id="CHEBI:12952"/>
        <dbReference type="ChEBI" id="CHEBI:17886"/>
    </reaction>
</comment>
<gene>
    <name evidence="7" type="primary">uxaC</name>
    <name evidence="8" type="ORF">AWM70_08165</name>
</gene>
<dbReference type="GO" id="GO:0019698">
    <property type="term" value="P:D-galacturonate catabolic process"/>
    <property type="evidence" value="ECO:0007669"/>
    <property type="project" value="TreeGrafter"/>
</dbReference>
<reference evidence="8 9" key="1">
    <citation type="submission" date="2016-01" db="EMBL/GenBank/DDBJ databases">
        <title>Complete Genome Sequence of Paenibacillus yonginensis DCY84, a novel Plant Growth-Promoting Bacteria with Elicitation of Induced Systemic Resistance.</title>
        <authorList>
            <person name="Kim Y.J."/>
            <person name="Yang D.C."/>
            <person name="Sukweenadhi J."/>
        </authorList>
    </citation>
    <scope>NUCLEOTIDE SEQUENCE [LARGE SCALE GENOMIC DNA]</scope>
    <source>
        <strain evidence="8 9">DCY84</strain>
    </source>
</reference>
<dbReference type="RefSeq" id="WP_068695352.1">
    <property type="nucleotide sequence ID" value="NZ_CP014167.1"/>
</dbReference>
<dbReference type="PANTHER" id="PTHR30068">
    <property type="entry name" value="URONATE ISOMERASE"/>
    <property type="match status" value="1"/>
</dbReference>
<dbReference type="SUPFAM" id="SSF51556">
    <property type="entry name" value="Metallo-dependent hydrolases"/>
    <property type="match status" value="1"/>
</dbReference>
<dbReference type="AlphaFoldDB" id="A0A1B1MZG6"/>
<dbReference type="Proteomes" id="UP000092573">
    <property type="component" value="Chromosome"/>
</dbReference>
<dbReference type="Gene3D" id="3.20.20.140">
    <property type="entry name" value="Metal-dependent hydrolases"/>
    <property type="match status" value="1"/>
</dbReference>
<evidence type="ECO:0000256" key="5">
    <source>
        <dbReference type="ARBA" id="ARBA00020555"/>
    </source>
</evidence>
<evidence type="ECO:0000256" key="6">
    <source>
        <dbReference type="ARBA" id="ARBA00023235"/>
    </source>
</evidence>
<protein>
    <recommendedName>
        <fullName evidence="5 7">Uronate isomerase</fullName>
        <ecNumber evidence="4 7">5.3.1.12</ecNumber>
    </recommendedName>
    <alternativeName>
        <fullName evidence="7">Glucuronate isomerase</fullName>
    </alternativeName>
    <alternativeName>
        <fullName evidence="7">Uronic isomerase</fullName>
    </alternativeName>
</protein>
<proteinExistence type="inferred from homology"/>